<sequence>MIDCQQVCKTFGDKEVLKDCQLTIQKGEIVGIMGESGSGKTTLANLILGFEQPSKGQILVDGKPYDVRRDGVRIVAVFQDAFHSVNPLFTIEDILSEALPKPQCRKNLVTALEDVGLDESYLTKTARQLSGGQLQRVCIARALLLRPEVIVFDEAFSGLDPRIQGQLLSLIYRLQAQYGYTYVFIAHDFHLCYAICHRVVVMFDGRIVDEITEFTSPLVVQHPASKNLLIESQNPKYSKCQIRKMVIQLEQEKQQYGETT</sequence>
<keyword evidence="4" id="KW-0571">Peptide transport</keyword>
<dbReference type="CDD" id="cd03257">
    <property type="entry name" value="ABC_NikE_OppD_transporters"/>
    <property type="match status" value="1"/>
</dbReference>
<dbReference type="AlphaFoldDB" id="A0A7X6MXY7"/>
<dbReference type="PROSITE" id="PS50893">
    <property type="entry name" value="ABC_TRANSPORTER_2"/>
    <property type="match status" value="1"/>
</dbReference>
<dbReference type="Proteomes" id="UP000522720">
    <property type="component" value="Unassembled WGS sequence"/>
</dbReference>
<dbReference type="GO" id="GO:0016887">
    <property type="term" value="F:ATP hydrolysis activity"/>
    <property type="evidence" value="ECO:0007669"/>
    <property type="project" value="InterPro"/>
</dbReference>
<gene>
    <name evidence="7" type="ORF">HF992_06125</name>
</gene>
<evidence type="ECO:0000256" key="5">
    <source>
        <dbReference type="ARBA" id="ARBA00022927"/>
    </source>
</evidence>
<reference evidence="7 8" key="1">
    <citation type="submission" date="2020-04" db="EMBL/GenBank/DDBJ databases">
        <title>MicrobeNet Type strains.</title>
        <authorList>
            <person name="Nicholson A.C."/>
        </authorList>
    </citation>
    <scope>NUCLEOTIDE SEQUENCE [LARGE SCALE GENOMIC DNA]</scope>
    <source>
        <strain evidence="7 8">CCUG 69612</strain>
    </source>
</reference>
<evidence type="ECO:0000256" key="3">
    <source>
        <dbReference type="ARBA" id="ARBA00022840"/>
    </source>
</evidence>
<evidence type="ECO:0000313" key="7">
    <source>
        <dbReference type="EMBL" id="NKZ20425.1"/>
    </source>
</evidence>
<evidence type="ECO:0000256" key="2">
    <source>
        <dbReference type="ARBA" id="ARBA00022741"/>
    </source>
</evidence>
<accession>A0A7X6MXY7</accession>
<dbReference type="GO" id="GO:0005524">
    <property type="term" value="F:ATP binding"/>
    <property type="evidence" value="ECO:0007669"/>
    <property type="project" value="UniProtKB-KW"/>
</dbReference>
<protein>
    <submittedName>
        <fullName evidence="7">ABC transporter ATP-binding protein</fullName>
    </submittedName>
</protein>
<dbReference type="PROSITE" id="PS00211">
    <property type="entry name" value="ABC_TRANSPORTER_1"/>
    <property type="match status" value="1"/>
</dbReference>
<dbReference type="PANTHER" id="PTHR43776:SF8">
    <property type="entry name" value="ABC TRANSPORTER, ATP-BINDING PROTEIN"/>
    <property type="match status" value="1"/>
</dbReference>
<evidence type="ECO:0000256" key="1">
    <source>
        <dbReference type="ARBA" id="ARBA00022448"/>
    </source>
</evidence>
<evidence type="ECO:0000259" key="6">
    <source>
        <dbReference type="PROSITE" id="PS50893"/>
    </source>
</evidence>
<evidence type="ECO:0000256" key="4">
    <source>
        <dbReference type="ARBA" id="ARBA00022856"/>
    </source>
</evidence>
<dbReference type="Gene3D" id="3.40.50.300">
    <property type="entry name" value="P-loop containing nucleotide triphosphate hydrolases"/>
    <property type="match status" value="1"/>
</dbReference>
<dbReference type="PANTHER" id="PTHR43776">
    <property type="entry name" value="TRANSPORT ATP-BINDING PROTEIN"/>
    <property type="match status" value="1"/>
</dbReference>
<keyword evidence="3 7" id="KW-0067">ATP-binding</keyword>
<keyword evidence="5" id="KW-0653">Protein transport</keyword>
<keyword evidence="1" id="KW-0813">Transport</keyword>
<dbReference type="SUPFAM" id="SSF52540">
    <property type="entry name" value="P-loop containing nucleoside triphosphate hydrolases"/>
    <property type="match status" value="1"/>
</dbReference>
<dbReference type="InterPro" id="IPR027417">
    <property type="entry name" value="P-loop_NTPase"/>
</dbReference>
<dbReference type="InterPro" id="IPR050319">
    <property type="entry name" value="ABC_transp_ATP-bind"/>
</dbReference>
<organism evidence="7 8">
    <name type="scientific">Streptococcus ovuberis</name>
    <dbReference type="NCBI Taxonomy" id="1936207"/>
    <lineage>
        <taxon>Bacteria</taxon>
        <taxon>Bacillati</taxon>
        <taxon>Bacillota</taxon>
        <taxon>Bacilli</taxon>
        <taxon>Lactobacillales</taxon>
        <taxon>Streptococcaceae</taxon>
        <taxon>Streptococcus</taxon>
    </lineage>
</organism>
<dbReference type="InterPro" id="IPR003593">
    <property type="entry name" value="AAA+_ATPase"/>
</dbReference>
<dbReference type="GO" id="GO:0015833">
    <property type="term" value="P:peptide transport"/>
    <property type="evidence" value="ECO:0007669"/>
    <property type="project" value="UniProtKB-KW"/>
</dbReference>
<dbReference type="InterPro" id="IPR003439">
    <property type="entry name" value="ABC_transporter-like_ATP-bd"/>
</dbReference>
<dbReference type="GO" id="GO:0055085">
    <property type="term" value="P:transmembrane transport"/>
    <property type="evidence" value="ECO:0007669"/>
    <property type="project" value="UniProtKB-ARBA"/>
</dbReference>
<proteinExistence type="predicted"/>
<feature type="domain" description="ABC transporter" evidence="6">
    <location>
        <begin position="2"/>
        <end position="229"/>
    </location>
</feature>
<evidence type="ECO:0000313" key="8">
    <source>
        <dbReference type="Proteomes" id="UP000522720"/>
    </source>
</evidence>
<dbReference type="RefSeq" id="WP_168549181.1">
    <property type="nucleotide sequence ID" value="NZ_JAAXPR010000009.1"/>
</dbReference>
<dbReference type="SMART" id="SM00382">
    <property type="entry name" value="AAA"/>
    <property type="match status" value="1"/>
</dbReference>
<name>A0A7X6MXY7_9STRE</name>
<dbReference type="EMBL" id="JAAXPR010000009">
    <property type="protein sequence ID" value="NKZ20425.1"/>
    <property type="molecule type" value="Genomic_DNA"/>
</dbReference>
<keyword evidence="2" id="KW-0547">Nucleotide-binding</keyword>
<dbReference type="InterPro" id="IPR017871">
    <property type="entry name" value="ABC_transporter-like_CS"/>
</dbReference>
<dbReference type="Pfam" id="PF00005">
    <property type="entry name" value="ABC_tran"/>
    <property type="match status" value="1"/>
</dbReference>
<dbReference type="GO" id="GO:0015031">
    <property type="term" value="P:protein transport"/>
    <property type="evidence" value="ECO:0007669"/>
    <property type="project" value="UniProtKB-KW"/>
</dbReference>
<comment type="caution">
    <text evidence="7">The sequence shown here is derived from an EMBL/GenBank/DDBJ whole genome shotgun (WGS) entry which is preliminary data.</text>
</comment>
<keyword evidence="8" id="KW-1185">Reference proteome</keyword>